<feature type="transmembrane region" description="Helical" evidence="1">
    <location>
        <begin position="55"/>
        <end position="76"/>
    </location>
</feature>
<evidence type="ECO:0000313" key="2">
    <source>
        <dbReference type="EMBL" id="AVM42003.1"/>
    </source>
</evidence>
<feature type="transmembrane region" description="Helical" evidence="1">
    <location>
        <begin position="145"/>
        <end position="169"/>
    </location>
</feature>
<keyword evidence="1" id="KW-0812">Transmembrane</keyword>
<feature type="transmembrane region" description="Helical" evidence="1">
    <location>
        <begin position="523"/>
        <end position="546"/>
    </location>
</feature>
<organism evidence="2 3">
    <name type="scientific">Fastidiosipila sanguinis</name>
    <dbReference type="NCBI Taxonomy" id="236753"/>
    <lineage>
        <taxon>Bacteria</taxon>
        <taxon>Bacillati</taxon>
        <taxon>Bacillota</taxon>
        <taxon>Clostridia</taxon>
        <taxon>Eubacteriales</taxon>
        <taxon>Oscillospiraceae</taxon>
        <taxon>Fastidiosipila</taxon>
    </lineage>
</organism>
<dbReference type="EMBL" id="CP027226">
    <property type="protein sequence ID" value="AVM42003.1"/>
    <property type="molecule type" value="Genomic_DNA"/>
</dbReference>
<feature type="transmembrane region" description="Helical" evidence="1">
    <location>
        <begin position="434"/>
        <end position="452"/>
    </location>
</feature>
<feature type="transmembrane region" description="Helical" evidence="1">
    <location>
        <begin position="113"/>
        <end position="133"/>
    </location>
</feature>
<dbReference type="AlphaFoldDB" id="A0A2S0KLU2"/>
<dbReference type="NCBIfam" id="TIGR03662">
    <property type="entry name" value="Chlor_Arch_YYY"/>
    <property type="match status" value="1"/>
</dbReference>
<keyword evidence="3" id="KW-1185">Reference proteome</keyword>
<feature type="transmembrane region" description="Helical" evidence="1">
    <location>
        <begin position="573"/>
        <end position="593"/>
    </location>
</feature>
<feature type="transmembrane region" description="Helical" evidence="1">
    <location>
        <begin position="667"/>
        <end position="684"/>
    </location>
</feature>
<protein>
    <recommendedName>
        <fullName evidence="4">Chlor_Arch_YYY domain-containing protein</fullName>
    </recommendedName>
</protein>
<dbReference type="InterPro" id="IPR018746">
    <property type="entry name" value="DUF2298"/>
</dbReference>
<dbReference type="PANTHER" id="PTHR10790">
    <property type="entry name" value="TPR-DOMAIN CONTAINING PROTEIN"/>
    <property type="match status" value="1"/>
</dbReference>
<keyword evidence="1" id="KW-1133">Transmembrane helix</keyword>
<sequence>MRLCMDKFFDSHFKLKTSKRDSNDSKIAMVLTSVISLLIVGVLLASFLTFNNSDFLAFLNWSMCILVLALPSQRFIRKLIPFSADSAFFYSIIFSWLGIGFITWFLSHLGLPIFTSHFIRLVLVLANFVFNFPSKSRRNKLSRNVYLPLNQILLTILIFLSTFAIGVYFRSLKPEIYGLEKFMDYGFMMSMWRGNTLPAQDMWLAGHSINYYYFGQYLFTLLAKLTGIEPKISYNLSMAASFSISFTLSYSLIRDIVFYRIKKQKSSYQLIANISGILASSLLCLAGNSHAFFYRPGALGHGLVAYLKRFGTTTGKISYFYFSDSTRFIGHNPDTSDKTIHEFPLYSYVVGDLHAHMINLIFVLLFLIILFAFYVYLRKAETLLNENTLMYATTLGFLLGIFSMTNYWDFAIYFVVTFITLTAAFLAKGKNTWTSLLLFIGQTLMYFIPFLMDFGNPLIKLGLYVVACISTYLIYRLKKDSLTLAGFYLSLIFTVTHIFSLQMNLNMAEMPKSFKFVQNNSSFYQLFILWAFHAFLGIIFILYAFWSNREKIKYQLEKVNFIQAIANLPVENLFIIILSACGLGLIIVPEIIYLKDIYEVNFARANTMFKFTYQSFTLLSLVAAYLIAELVLQLTPKNSPENINSVEIFEEQKTGIIQRDKGWNFKYLIPVLACTMGLIIPFSYTSSISDWFYLNKDKSQRSLDGSRYIADLGIEDDSGNYYSFKNRLDLIDYLNENESSSVNILEAYGNSYSDYASVSAYTGLPTVLGWETHEWLWRTTSFEESSYQTLIAPLQREIDDFYTTSNTSIQLDFIKKYQIKYIIVAELERIKYADINEEALQSLGKVVYRSGDNYLIEVQSQ</sequence>
<feature type="transmembrane region" description="Helical" evidence="1">
    <location>
        <begin position="482"/>
        <end position="503"/>
    </location>
</feature>
<dbReference type="KEGG" id="fsa:C5Q98_01585"/>
<proteinExistence type="predicted"/>
<feature type="transmembrane region" description="Helical" evidence="1">
    <location>
        <begin position="613"/>
        <end position="632"/>
    </location>
</feature>
<gene>
    <name evidence="2" type="ORF">C5Q98_01585</name>
</gene>
<accession>A0A2S0KLU2</accession>
<dbReference type="Pfam" id="PF10060">
    <property type="entry name" value="DUF2298"/>
    <property type="match status" value="1"/>
</dbReference>
<dbReference type="PANTHER" id="PTHR10790:SF51">
    <property type="entry name" value="TETRATRICOPEPTIDE REPEAT PROTEIN"/>
    <property type="match status" value="1"/>
</dbReference>
<dbReference type="Proteomes" id="UP000237947">
    <property type="component" value="Chromosome"/>
</dbReference>
<evidence type="ECO:0000313" key="3">
    <source>
        <dbReference type="Proteomes" id="UP000237947"/>
    </source>
</evidence>
<feature type="transmembrane region" description="Helical" evidence="1">
    <location>
        <begin position="458"/>
        <end position="475"/>
    </location>
</feature>
<keyword evidence="1" id="KW-0472">Membrane</keyword>
<feature type="transmembrane region" description="Helical" evidence="1">
    <location>
        <begin position="232"/>
        <end position="253"/>
    </location>
</feature>
<reference evidence="3" key="1">
    <citation type="submission" date="2018-02" db="EMBL/GenBank/DDBJ databases">
        <authorList>
            <person name="Holder M.E."/>
            <person name="Ajami N.J."/>
            <person name="Petrosino J.F."/>
        </authorList>
    </citation>
    <scope>NUCLEOTIDE SEQUENCE [LARGE SCALE GENOMIC DNA]</scope>
    <source>
        <strain evidence="3">CCUG 47711</strain>
    </source>
</reference>
<evidence type="ECO:0008006" key="4">
    <source>
        <dbReference type="Google" id="ProtNLM"/>
    </source>
</evidence>
<feature type="transmembrane region" description="Helical" evidence="1">
    <location>
        <begin position="388"/>
        <end position="404"/>
    </location>
</feature>
<evidence type="ECO:0000256" key="1">
    <source>
        <dbReference type="SAM" id="Phobius"/>
    </source>
</evidence>
<feature type="transmembrane region" description="Helical" evidence="1">
    <location>
        <begin position="27"/>
        <end position="49"/>
    </location>
</feature>
<name>A0A2S0KLU2_9FIRM</name>
<feature type="transmembrane region" description="Helical" evidence="1">
    <location>
        <begin position="88"/>
        <end position="107"/>
    </location>
</feature>
<feature type="transmembrane region" description="Helical" evidence="1">
    <location>
        <begin position="274"/>
        <end position="294"/>
    </location>
</feature>
<feature type="transmembrane region" description="Helical" evidence="1">
    <location>
        <begin position="410"/>
        <end position="427"/>
    </location>
</feature>
<feature type="transmembrane region" description="Helical" evidence="1">
    <location>
        <begin position="353"/>
        <end position="376"/>
    </location>
</feature>